<evidence type="ECO:0000259" key="3">
    <source>
        <dbReference type="Pfam" id="PF13731"/>
    </source>
</evidence>
<reference evidence="4 5" key="1">
    <citation type="submission" date="2021-03" db="EMBL/GenBank/DDBJ databases">
        <title>Enterococcal diversity collection.</title>
        <authorList>
            <person name="Gilmore M.S."/>
            <person name="Schwartzman J."/>
            <person name="Van Tyne D."/>
            <person name="Martin M."/>
            <person name="Earl A.M."/>
            <person name="Manson A.L."/>
            <person name="Straub T."/>
            <person name="Salamzade R."/>
            <person name="Saavedra J."/>
            <person name="Lebreton F."/>
            <person name="Prichula J."/>
            <person name="Schaufler K."/>
            <person name="Gaca A."/>
            <person name="Sgardioli B."/>
            <person name="Wagenaar J."/>
            <person name="Strong T."/>
        </authorList>
    </citation>
    <scope>NUCLEOTIDE SEQUENCE [LARGE SCALE GENOMIC DNA]</scope>
    <source>
        <strain evidence="4 5">DIV0080</strain>
    </source>
</reference>
<evidence type="ECO:0000313" key="5">
    <source>
        <dbReference type="Proteomes" id="UP000664857"/>
    </source>
</evidence>
<dbReference type="EMBL" id="JAFLVX010000024">
    <property type="protein sequence ID" value="MBO0477330.1"/>
    <property type="molecule type" value="Genomic_DNA"/>
</dbReference>
<comment type="caution">
    <text evidence="4">The sequence shown here is derived from an EMBL/GenBank/DDBJ whole genome shotgun (WGS) entry which is preliminary data.</text>
</comment>
<accession>A0ABS3HUE5</accession>
<organism evidence="4 5">
    <name type="scientific">Candidatus Vagococcus giribetii</name>
    <dbReference type="NCBI Taxonomy" id="2230876"/>
    <lineage>
        <taxon>Bacteria</taxon>
        <taxon>Bacillati</taxon>
        <taxon>Bacillota</taxon>
        <taxon>Bacilli</taxon>
        <taxon>Lactobacillales</taxon>
        <taxon>Enterococcaceae</taxon>
        <taxon>Vagococcus</taxon>
    </lineage>
</organism>
<gene>
    <name evidence="4" type="ORF">DOK76_09615</name>
</gene>
<feature type="domain" description="WxL" evidence="3">
    <location>
        <begin position="26"/>
        <end position="292"/>
    </location>
</feature>
<keyword evidence="2" id="KW-0732">Signal</keyword>
<dbReference type="Proteomes" id="UP000664857">
    <property type="component" value="Unassembled WGS sequence"/>
</dbReference>
<keyword evidence="5" id="KW-1185">Reference proteome</keyword>
<feature type="region of interest" description="Disordered" evidence="1">
    <location>
        <begin position="36"/>
        <end position="74"/>
    </location>
</feature>
<name>A0ABS3HUE5_9ENTE</name>
<evidence type="ECO:0000313" key="4">
    <source>
        <dbReference type="EMBL" id="MBO0477330.1"/>
    </source>
</evidence>
<evidence type="ECO:0000256" key="2">
    <source>
        <dbReference type="SAM" id="SignalP"/>
    </source>
</evidence>
<feature type="chain" id="PRO_5045088305" evidence="2">
    <location>
        <begin position="27"/>
        <end position="292"/>
    </location>
</feature>
<proteinExistence type="predicted"/>
<dbReference type="RefSeq" id="WP_206967190.1">
    <property type="nucleotide sequence ID" value="NZ_JAFLVX010000024.1"/>
</dbReference>
<sequence>MKKTTLISGLVLSTIILGAVPFTAHADSASTYGDVTFEANDDKEGGNPGEPKDGSQVPITNSKDPNDPNKLDGSWGKGSLRLEWVPNFHFGTQKISSADSYYPTAWQDQVTIDPSGAAKDVKDYPQYAQVTDESGKSVSKWRVNVKQTVFKGKDGAKDVELPNTMITLFNTQAYNSNSDHIDPVEAQKMTKDIFTLTDVKNETSGVRKGTPITTTGIELGQSTQSIDPVKGKTPNGTKTSIVFAEDDQFNGEVSANRTGKNEAVKLFSPAKDVKVSGVTYKADLVWDLVVAP</sequence>
<feature type="signal peptide" evidence="2">
    <location>
        <begin position="1"/>
        <end position="26"/>
    </location>
</feature>
<protein>
    <submittedName>
        <fullName evidence="4">WxL domain-containing protein</fullName>
    </submittedName>
</protein>
<dbReference type="Pfam" id="PF13731">
    <property type="entry name" value="WxL"/>
    <property type="match status" value="1"/>
</dbReference>
<dbReference type="InterPro" id="IPR027994">
    <property type="entry name" value="WxL_dom"/>
</dbReference>
<feature type="compositionally biased region" description="Basic and acidic residues" evidence="1">
    <location>
        <begin position="40"/>
        <end position="53"/>
    </location>
</feature>
<evidence type="ECO:0000256" key="1">
    <source>
        <dbReference type="SAM" id="MobiDB-lite"/>
    </source>
</evidence>